<dbReference type="EMBL" id="NMUH01005624">
    <property type="protein sequence ID" value="MQM13254.1"/>
    <property type="molecule type" value="Genomic_DNA"/>
</dbReference>
<feature type="region of interest" description="Disordered" evidence="1">
    <location>
        <begin position="34"/>
        <end position="59"/>
    </location>
</feature>
<accession>A0A843X5S7</accession>
<protein>
    <submittedName>
        <fullName evidence="2">Uncharacterized protein</fullName>
    </submittedName>
</protein>
<dbReference type="AlphaFoldDB" id="A0A843X5S7"/>
<keyword evidence="3" id="KW-1185">Reference proteome</keyword>
<name>A0A843X5S7_COLES</name>
<sequence>MAEVRAQVGWNLGQLCIPSKPRLTVSDAAANPMQTSTQVAVNRSRRPGSVPPTYSRRQSMLPFTWDPRQVNKQSNQALLGHEPCGDGPNLASTMVLLKSGMKKIPVEVNEGDNVSELRRELQRLQARLGFELPT</sequence>
<organism evidence="2 3">
    <name type="scientific">Colocasia esculenta</name>
    <name type="common">Wild taro</name>
    <name type="synonym">Arum esculentum</name>
    <dbReference type="NCBI Taxonomy" id="4460"/>
    <lineage>
        <taxon>Eukaryota</taxon>
        <taxon>Viridiplantae</taxon>
        <taxon>Streptophyta</taxon>
        <taxon>Embryophyta</taxon>
        <taxon>Tracheophyta</taxon>
        <taxon>Spermatophyta</taxon>
        <taxon>Magnoliopsida</taxon>
        <taxon>Liliopsida</taxon>
        <taxon>Araceae</taxon>
        <taxon>Aroideae</taxon>
        <taxon>Colocasieae</taxon>
        <taxon>Colocasia</taxon>
    </lineage>
</organism>
<comment type="caution">
    <text evidence="2">The sequence shown here is derived from an EMBL/GenBank/DDBJ whole genome shotgun (WGS) entry which is preliminary data.</text>
</comment>
<reference evidence="2" key="1">
    <citation type="submission" date="2017-07" db="EMBL/GenBank/DDBJ databases">
        <title>Taro Niue Genome Assembly and Annotation.</title>
        <authorList>
            <person name="Atibalentja N."/>
            <person name="Keating K."/>
            <person name="Fields C.J."/>
        </authorList>
    </citation>
    <scope>NUCLEOTIDE SEQUENCE</scope>
    <source>
        <strain evidence="2">Niue_2</strain>
        <tissue evidence="2">Leaf</tissue>
    </source>
</reference>
<evidence type="ECO:0000313" key="3">
    <source>
        <dbReference type="Proteomes" id="UP000652761"/>
    </source>
</evidence>
<proteinExistence type="predicted"/>
<dbReference type="Proteomes" id="UP000652761">
    <property type="component" value="Unassembled WGS sequence"/>
</dbReference>
<evidence type="ECO:0000313" key="2">
    <source>
        <dbReference type="EMBL" id="MQM13254.1"/>
    </source>
</evidence>
<gene>
    <name evidence="2" type="ORF">Taro_046175</name>
</gene>
<evidence type="ECO:0000256" key="1">
    <source>
        <dbReference type="SAM" id="MobiDB-lite"/>
    </source>
</evidence>